<keyword evidence="4" id="KW-1185">Reference proteome</keyword>
<feature type="region of interest" description="Disordered" evidence="1">
    <location>
        <begin position="252"/>
        <end position="271"/>
    </location>
</feature>
<name>A0A6D2IGV9_9BRAS</name>
<gene>
    <name evidence="3" type="ORF">MERR_LOCUS14819</name>
</gene>
<organism evidence="3 4">
    <name type="scientific">Microthlaspi erraticum</name>
    <dbReference type="NCBI Taxonomy" id="1685480"/>
    <lineage>
        <taxon>Eukaryota</taxon>
        <taxon>Viridiplantae</taxon>
        <taxon>Streptophyta</taxon>
        <taxon>Embryophyta</taxon>
        <taxon>Tracheophyta</taxon>
        <taxon>Spermatophyta</taxon>
        <taxon>Magnoliopsida</taxon>
        <taxon>eudicotyledons</taxon>
        <taxon>Gunneridae</taxon>
        <taxon>Pentapetalae</taxon>
        <taxon>rosids</taxon>
        <taxon>malvids</taxon>
        <taxon>Brassicales</taxon>
        <taxon>Brassicaceae</taxon>
        <taxon>Coluteocarpeae</taxon>
        <taxon>Microthlaspi</taxon>
    </lineage>
</organism>
<dbReference type="AlphaFoldDB" id="A0A6D2IGV9"/>
<dbReference type="InterPro" id="IPR005162">
    <property type="entry name" value="Retrotrans_gag_dom"/>
</dbReference>
<comment type="caution">
    <text evidence="3">The sequence shown here is derived from an EMBL/GenBank/DDBJ whole genome shotgun (WGS) entry which is preliminary data.</text>
</comment>
<dbReference type="PANTHER" id="PTHR33223">
    <property type="entry name" value="CCHC-TYPE DOMAIN-CONTAINING PROTEIN"/>
    <property type="match status" value="1"/>
</dbReference>
<evidence type="ECO:0000256" key="1">
    <source>
        <dbReference type="SAM" id="MobiDB-lite"/>
    </source>
</evidence>
<evidence type="ECO:0000259" key="2">
    <source>
        <dbReference type="Pfam" id="PF03732"/>
    </source>
</evidence>
<reference evidence="3" key="1">
    <citation type="submission" date="2020-01" db="EMBL/GenBank/DDBJ databases">
        <authorList>
            <person name="Mishra B."/>
        </authorList>
    </citation>
    <scope>NUCLEOTIDE SEQUENCE [LARGE SCALE GENOMIC DNA]</scope>
</reference>
<dbReference type="OrthoDB" id="1432783at2759"/>
<feature type="region of interest" description="Disordered" evidence="1">
    <location>
        <begin position="1"/>
        <end position="22"/>
    </location>
</feature>
<dbReference type="PANTHER" id="PTHR33223:SF10">
    <property type="entry name" value="AMINOTRANSFERASE-LIKE PLANT MOBILE DOMAIN-CONTAINING PROTEIN"/>
    <property type="match status" value="1"/>
</dbReference>
<dbReference type="Pfam" id="PF03732">
    <property type="entry name" value="Retrotrans_gag"/>
    <property type="match status" value="1"/>
</dbReference>
<accession>A0A6D2IGV9</accession>
<dbReference type="Proteomes" id="UP000467841">
    <property type="component" value="Unassembled WGS sequence"/>
</dbReference>
<evidence type="ECO:0000313" key="3">
    <source>
        <dbReference type="EMBL" id="CAA7027584.1"/>
    </source>
</evidence>
<dbReference type="EMBL" id="CACVBM020001058">
    <property type="protein sequence ID" value="CAA7027584.1"/>
    <property type="molecule type" value="Genomic_DNA"/>
</dbReference>
<protein>
    <recommendedName>
        <fullName evidence="2">Retrotransposon gag domain-containing protein</fullName>
    </recommendedName>
</protein>
<sequence>MSSHGDHGGRRNCNQTEKMSQPVRVGKRATLEFERINRRLDKFISKVHRATSSVPELTKELADTWKSPLSAMIRRVRLQDKVCLKIKPYTGVNDHKKWLTTFNLAMTREKYNFLEEREGNYYQVFIEHMTKEALVWFLNLFAESINNFDELTNAFLKHYSMHMTWVTQNTFTMTQSRGEPLRMFMEKFKRDALDLGDMPDCVSLEALRNGLWYDSKFKEDLSLRPPTTLEDVFHRSQSCIFFEEDQSFYAEKHGEKRPAPLKPMDEAQEPRKRLDAPHLVCNRRRRRTSITNCRNDFISCTIYQH</sequence>
<proteinExistence type="predicted"/>
<feature type="domain" description="Retrotransposon gag" evidence="2">
    <location>
        <begin position="124"/>
        <end position="212"/>
    </location>
</feature>
<evidence type="ECO:0000313" key="4">
    <source>
        <dbReference type="Proteomes" id="UP000467841"/>
    </source>
</evidence>